<reference evidence="1 2" key="1">
    <citation type="submission" date="2023-11" db="EMBL/GenBank/DDBJ databases">
        <title>Draft genome sequence and annotation of the polyextremotolerant black yeast-like fungus Aureobasidium pullulans NRRL 62042.</title>
        <authorList>
            <person name="Dielentheis-Frenken M.R.E."/>
            <person name="Wibberg D."/>
            <person name="Blank L.M."/>
            <person name="Tiso T."/>
        </authorList>
    </citation>
    <scope>NUCLEOTIDE SEQUENCE [LARGE SCALE GENOMIC DNA]</scope>
    <source>
        <strain evidence="1 2">NRRL 62042</strain>
    </source>
</reference>
<dbReference type="Proteomes" id="UP001341245">
    <property type="component" value="Unassembled WGS sequence"/>
</dbReference>
<keyword evidence="2" id="KW-1185">Reference proteome</keyword>
<evidence type="ECO:0000313" key="2">
    <source>
        <dbReference type="Proteomes" id="UP001341245"/>
    </source>
</evidence>
<evidence type="ECO:0008006" key="3">
    <source>
        <dbReference type="Google" id="ProtNLM"/>
    </source>
</evidence>
<organism evidence="1 2">
    <name type="scientific">Aureobasidium pullulans</name>
    <name type="common">Black yeast</name>
    <name type="synonym">Pullularia pullulans</name>
    <dbReference type="NCBI Taxonomy" id="5580"/>
    <lineage>
        <taxon>Eukaryota</taxon>
        <taxon>Fungi</taxon>
        <taxon>Dikarya</taxon>
        <taxon>Ascomycota</taxon>
        <taxon>Pezizomycotina</taxon>
        <taxon>Dothideomycetes</taxon>
        <taxon>Dothideomycetidae</taxon>
        <taxon>Dothideales</taxon>
        <taxon>Saccotheciaceae</taxon>
        <taxon>Aureobasidium</taxon>
    </lineage>
</organism>
<sequence>MTGRLCFERFDALNASLLAFEPLIGKLPDDDHMAVLTKATWHMVMIELLHWSHTHTNGVVEASLDAAFAATTHLSMSQEISPSVEAIASLAPHINYFLTLLRQERDVFDEAPWVTIFAFKASLIGWQLVAADCWKPSEIILVSDKWDMRRWMNIVFERRKHWCIGRLVINSLKELDDVI</sequence>
<evidence type="ECO:0000313" key="1">
    <source>
        <dbReference type="EMBL" id="KAK6001210.1"/>
    </source>
</evidence>
<accession>A0ABR0TB53</accession>
<comment type="caution">
    <text evidence="1">The sequence shown here is derived from an EMBL/GenBank/DDBJ whole genome shotgun (WGS) entry which is preliminary data.</text>
</comment>
<protein>
    <recommendedName>
        <fullName evidence="3">Transcription factor domain-containing protein</fullName>
    </recommendedName>
</protein>
<gene>
    <name evidence="1" type="ORF">QM012_002541</name>
</gene>
<proteinExistence type="predicted"/>
<dbReference type="EMBL" id="JASGXD010000014">
    <property type="protein sequence ID" value="KAK6001210.1"/>
    <property type="molecule type" value="Genomic_DNA"/>
</dbReference>
<name>A0ABR0TB53_AURPU</name>